<dbReference type="InterPro" id="IPR017896">
    <property type="entry name" value="4Fe4S_Fe-S-bd"/>
</dbReference>
<dbReference type="Gene3D" id="3.30.70.3270">
    <property type="match status" value="1"/>
</dbReference>
<keyword evidence="7" id="KW-0408">Iron</keyword>
<dbReference type="PROSITE" id="PS00198">
    <property type="entry name" value="4FE4S_FER_1"/>
    <property type="match status" value="1"/>
</dbReference>
<feature type="compositionally biased region" description="Basic and acidic residues" evidence="12">
    <location>
        <begin position="176"/>
        <end position="211"/>
    </location>
</feature>
<keyword evidence="1" id="KW-1003">Cell membrane</keyword>
<feature type="region of interest" description="Disordered" evidence="12">
    <location>
        <begin position="176"/>
        <end position="225"/>
    </location>
</feature>
<dbReference type="EMBL" id="UINC01010873">
    <property type="protein sequence ID" value="SVA48206.1"/>
    <property type="molecule type" value="Genomic_DNA"/>
</dbReference>
<dbReference type="PANTHER" id="PTHR10849">
    <property type="entry name" value="NADH DEHYDROGENASE UBIQUINONE IRON-SULFUR PROTEIN 8, MITOCHONDRIAL"/>
    <property type="match status" value="1"/>
</dbReference>
<keyword evidence="3" id="KW-0874">Quinone</keyword>
<evidence type="ECO:0000256" key="8">
    <source>
        <dbReference type="ARBA" id="ARBA00023014"/>
    </source>
</evidence>
<dbReference type="PROSITE" id="PS51379">
    <property type="entry name" value="4FE4S_FER_2"/>
    <property type="match status" value="2"/>
</dbReference>
<evidence type="ECO:0000256" key="10">
    <source>
        <dbReference type="ARBA" id="ARBA00023075"/>
    </source>
</evidence>
<evidence type="ECO:0000256" key="9">
    <source>
        <dbReference type="ARBA" id="ARBA00023027"/>
    </source>
</evidence>
<evidence type="ECO:0000256" key="1">
    <source>
        <dbReference type="ARBA" id="ARBA00022475"/>
    </source>
</evidence>
<evidence type="ECO:0000256" key="5">
    <source>
        <dbReference type="ARBA" id="ARBA00022737"/>
    </source>
</evidence>
<evidence type="ECO:0000256" key="2">
    <source>
        <dbReference type="ARBA" id="ARBA00022485"/>
    </source>
</evidence>
<dbReference type="GO" id="GO:0016020">
    <property type="term" value="C:membrane"/>
    <property type="evidence" value="ECO:0007669"/>
    <property type="project" value="InterPro"/>
</dbReference>
<evidence type="ECO:0000259" key="13">
    <source>
        <dbReference type="PROSITE" id="PS51379"/>
    </source>
</evidence>
<keyword evidence="8" id="KW-0411">Iron-sulfur</keyword>
<gene>
    <name evidence="14" type="ORF">METZ01_LOCUS101060</name>
</gene>
<keyword evidence="11" id="KW-0472">Membrane</keyword>
<evidence type="ECO:0000256" key="7">
    <source>
        <dbReference type="ARBA" id="ARBA00023004"/>
    </source>
</evidence>
<name>A0A381W6M8_9ZZZZ</name>
<evidence type="ECO:0000256" key="12">
    <source>
        <dbReference type="SAM" id="MobiDB-lite"/>
    </source>
</evidence>
<keyword evidence="9" id="KW-0520">NAD</keyword>
<organism evidence="14">
    <name type="scientific">marine metagenome</name>
    <dbReference type="NCBI Taxonomy" id="408172"/>
    <lineage>
        <taxon>unclassified sequences</taxon>
        <taxon>metagenomes</taxon>
        <taxon>ecological metagenomes</taxon>
    </lineage>
</organism>
<feature type="domain" description="4Fe-4S ferredoxin-type" evidence="13">
    <location>
        <begin position="111"/>
        <end position="140"/>
    </location>
</feature>
<dbReference type="GO" id="GO:0048038">
    <property type="term" value="F:quinone binding"/>
    <property type="evidence" value="ECO:0007669"/>
    <property type="project" value="UniProtKB-KW"/>
</dbReference>
<dbReference type="AlphaFoldDB" id="A0A381W6M8"/>
<evidence type="ECO:0000313" key="14">
    <source>
        <dbReference type="EMBL" id="SVA48206.1"/>
    </source>
</evidence>
<dbReference type="GO" id="GO:0016651">
    <property type="term" value="F:oxidoreductase activity, acting on NAD(P)H"/>
    <property type="evidence" value="ECO:0007669"/>
    <property type="project" value="InterPro"/>
</dbReference>
<proteinExistence type="predicted"/>
<accession>A0A381W6M8</accession>
<dbReference type="SUPFAM" id="SSF54862">
    <property type="entry name" value="4Fe-4S ferredoxins"/>
    <property type="match status" value="1"/>
</dbReference>
<keyword evidence="4" id="KW-0479">Metal-binding</keyword>
<evidence type="ECO:0000256" key="4">
    <source>
        <dbReference type="ARBA" id="ARBA00022723"/>
    </source>
</evidence>
<dbReference type="InterPro" id="IPR017900">
    <property type="entry name" value="4Fe4S_Fe_S_CS"/>
</dbReference>
<evidence type="ECO:0000256" key="3">
    <source>
        <dbReference type="ARBA" id="ARBA00022719"/>
    </source>
</evidence>
<dbReference type="InterPro" id="IPR010226">
    <property type="entry name" value="NADH_quinone_OxRdtase_chainI"/>
</dbReference>
<evidence type="ECO:0000256" key="11">
    <source>
        <dbReference type="ARBA" id="ARBA00023136"/>
    </source>
</evidence>
<sequence>MAVTLRNFVGSYFYKDRLTTNDYSWRPSDKLPQRAGEYPKEEGEQLRDTTTVTNYSRNFPMLLHDGSEPMDTIRCVACQICERECPPQCIYIEKSTEKKENAGGKPQFFPATFDIDVSVCMSCQICVEVCPFDAIVMNSQFELSTPDRFGGLLLRRDDLLKSNGYYHKIHPEEATARDKRIAEEKAAKEAKKKAAAEAAKKMAEEKAKAEAEANEGTPDMEENTE</sequence>
<keyword evidence="2" id="KW-0004">4Fe-4S</keyword>
<dbReference type="GO" id="GO:0046872">
    <property type="term" value="F:metal ion binding"/>
    <property type="evidence" value="ECO:0007669"/>
    <property type="project" value="UniProtKB-KW"/>
</dbReference>
<keyword evidence="10" id="KW-0830">Ubiquinone</keyword>
<evidence type="ECO:0000256" key="6">
    <source>
        <dbReference type="ARBA" id="ARBA00022967"/>
    </source>
</evidence>
<protein>
    <recommendedName>
        <fullName evidence="13">4Fe-4S ferredoxin-type domain-containing protein</fullName>
    </recommendedName>
</protein>
<keyword evidence="5" id="KW-0677">Repeat</keyword>
<keyword evidence="6" id="KW-1278">Translocase</keyword>
<dbReference type="GO" id="GO:0051539">
    <property type="term" value="F:4 iron, 4 sulfur cluster binding"/>
    <property type="evidence" value="ECO:0007669"/>
    <property type="project" value="UniProtKB-KW"/>
</dbReference>
<reference evidence="14" key="1">
    <citation type="submission" date="2018-05" db="EMBL/GenBank/DDBJ databases">
        <authorList>
            <person name="Lanie J.A."/>
            <person name="Ng W.-L."/>
            <person name="Kazmierczak K.M."/>
            <person name="Andrzejewski T.M."/>
            <person name="Davidsen T.M."/>
            <person name="Wayne K.J."/>
            <person name="Tettelin H."/>
            <person name="Glass J.I."/>
            <person name="Rusch D."/>
            <person name="Podicherti R."/>
            <person name="Tsui H.-C.T."/>
            <person name="Winkler M.E."/>
        </authorList>
    </citation>
    <scope>NUCLEOTIDE SEQUENCE</scope>
</reference>
<dbReference type="PANTHER" id="PTHR10849:SF24">
    <property type="entry name" value="NADH-QUINONE OXIDOREDUCTASE SUBUNIT I 2"/>
    <property type="match status" value="1"/>
</dbReference>
<feature type="domain" description="4Fe-4S ferredoxin-type" evidence="13">
    <location>
        <begin position="66"/>
        <end position="95"/>
    </location>
</feature>
<dbReference type="Pfam" id="PF12838">
    <property type="entry name" value="Fer4_7"/>
    <property type="match status" value="1"/>
</dbReference>